<sequence length="440" mass="48773">MAVSRCELRGGAYPPFQRGSRRKQSHNSVEKVYKRAVIHTLEQDLSKVAGSNNGIHGAMALDKDYSPRSQDTDGTARLSSAQCPKGLLLPHFAPVCILRLTSNDRVYSKCSTIIKVASIIAARYWYPAETWPVAQVWKKNPKRRYRHELFFADSSHKNLDVWVDGPDSATQNLGSTSVDSLSASFGPELPHEQVNISEVESSLARTSTVAHHCFERHPGPCSALHQHTGQHSRSYTRRARESSHRRTFVAYLQTGDVWNTSLADQMDDLAVTVDEDIWLTLLNEDEYANLQYLRETPLYEPYQQDELLDSAFDELIIDHAQWMKELEEDAEIGTLDRLATSYDICVCFDSNALAAHSKPRCPDLDGSLPSIEATLLQDAVLLALLAKAGRIFVLALPPPRTPLSAPMIPDSLDQNAVVSAIIIFGSFSDDGASTMSSSAS</sequence>
<proteinExistence type="predicted"/>
<dbReference type="Proteomes" id="UP000472372">
    <property type="component" value="Chromosome 5"/>
</dbReference>
<protein>
    <submittedName>
        <fullName evidence="2">Uncharacterized protein</fullName>
    </submittedName>
</protein>
<dbReference type="AlphaFoldDB" id="A0A6S6W2A0"/>
<feature type="region of interest" description="Disordered" evidence="1">
    <location>
        <begin position="59"/>
        <end position="78"/>
    </location>
</feature>
<accession>A0A6S6W2A0</accession>
<reference evidence="2" key="1">
    <citation type="submission" date="2021-02" db="EMBL/GenBank/DDBJ databases">
        <authorList>
            <person name="Syme A R."/>
            <person name="Syme A R."/>
            <person name="Moolhuijzen P."/>
        </authorList>
    </citation>
    <scope>NUCLEOTIDE SEQUENCE</scope>
    <source>
        <strain evidence="2">W1-1</strain>
    </source>
</reference>
<gene>
    <name evidence="2" type="ORF">PTTW11_05574</name>
</gene>
<feature type="compositionally biased region" description="Polar residues" evidence="1">
    <location>
        <begin position="67"/>
        <end position="78"/>
    </location>
</feature>
<dbReference type="EMBL" id="HG992981">
    <property type="protein sequence ID" value="CAE7174143.1"/>
    <property type="molecule type" value="Genomic_DNA"/>
</dbReference>
<evidence type="ECO:0000313" key="3">
    <source>
        <dbReference type="Proteomes" id="UP000472372"/>
    </source>
</evidence>
<evidence type="ECO:0000256" key="1">
    <source>
        <dbReference type="SAM" id="MobiDB-lite"/>
    </source>
</evidence>
<name>A0A6S6W2A0_9PLEO</name>
<evidence type="ECO:0000313" key="2">
    <source>
        <dbReference type="EMBL" id="CAE7174143.1"/>
    </source>
</evidence>
<organism evidence="2 3">
    <name type="scientific">Pyrenophora teres f. teres</name>
    <dbReference type="NCBI Taxonomy" id="97479"/>
    <lineage>
        <taxon>Eukaryota</taxon>
        <taxon>Fungi</taxon>
        <taxon>Dikarya</taxon>
        <taxon>Ascomycota</taxon>
        <taxon>Pezizomycotina</taxon>
        <taxon>Dothideomycetes</taxon>
        <taxon>Pleosporomycetidae</taxon>
        <taxon>Pleosporales</taxon>
        <taxon>Pleosporineae</taxon>
        <taxon>Pleosporaceae</taxon>
        <taxon>Pyrenophora</taxon>
    </lineage>
</organism>